<evidence type="ECO:0000313" key="2">
    <source>
        <dbReference type="EMBL" id="ENX35257.1"/>
    </source>
</evidence>
<feature type="transmembrane region" description="Helical" evidence="1">
    <location>
        <begin position="40"/>
        <end position="57"/>
    </location>
</feature>
<keyword evidence="1" id="KW-0812">Transmembrane</keyword>
<evidence type="ECO:0000313" key="3">
    <source>
        <dbReference type="Proteomes" id="UP000013009"/>
    </source>
</evidence>
<feature type="transmembrane region" description="Helical" evidence="1">
    <location>
        <begin position="63"/>
        <end position="88"/>
    </location>
</feature>
<keyword evidence="1" id="KW-0472">Membrane</keyword>
<protein>
    <recommendedName>
        <fullName evidence="4">DUF805 domain-containing protein</fullName>
    </recommendedName>
</protein>
<organism evidence="2 3">
    <name type="scientific">Acinetobacter colistiniresistens</name>
    <dbReference type="NCBI Taxonomy" id="280145"/>
    <lineage>
        <taxon>Bacteria</taxon>
        <taxon>Pseudomonadati</taxon>
        <taxon>Pseudomonadota</taxon>
        <taxon>Gammaproteobacteria</taxon>
        <taxon>Moraxellales</taxon>
        <taxon>Moraxellaceae</taxon>
        <taxon>Acinetobacter</taxon>
    </lineage>
</organism>
<dbReference type="GO" id="GO:0005886">
    <property type="term" value="C:plasma membrane"/>
    <property type="evidence" value="ECO:0007669"/>
    <property type="project" value="TreeGrafter"/>
</dbReference>
<keyword evidence="3" id="KW-1185">Reference proteome</keyword>
<sequence length="102" mass="11440">MLDLLFNFNGRVARLPYFLFMLSFLAIFLIFIFLVKNTSVIYAGSLVCLYSTVAIQVKRWHDIGLSGWFVLLGFVPLVGIMSGLYCLFKGGEDGTNKYGEAP</sequence>
<dbReference type="OrthoDB" id="9812349at2"/>
<gene>
    <name evidence="2" type="ORF">F889_00924</name>
</gene>
<comment type="caution">
    <text evidence="2">The sequence shown here is derived from an EMBL/GenBank/DDBJ whole genome shotgun (WGS) entry which is preliminary data.</text>
</comment>
<dbReference type="InterPro" id="IPR008523">
    <property type="entry name" value="DUF805"/>
</dbReference>
<dbReference type="PANTHER" id="PTHR34980">
    <property type="entry name" value="INNER MEMBRANE PROTEIN-RELATED-RELATED"/>
    <property type="match status" value="1"/>
</dbReference>
<evidence type="ECO:0000256" key="1">
    <source>
        <dbReference type="SAM" id="Phobius"/>
    </source>
</evidence>
<reference evidence="2 3" key="1">
    <citation type="submission" date="2013-02" db="EMBL/GenBank/DDBJ databases">
        <title>The Genome Sequence of Acinetobacter sp. NIPH 1859.</title>
        <authorList>
            <consortium name="The Broad Institute Genome Sequencing Platform"/>
            <consortium name="The Broad Institute Genome Sequencing Center for Infectious Disease"/>
            <person name="Cerqueira G."/>
            <person name="Feldgarden M."/>
            <person name="Courvalin P."/>
            <person name="Perichon B."/>
            <person name="Grillot-Courvalin C."/>
            <person name="Clermont D."/>
            <person name="Rocha E."/>
            <person name="Yoon E.-J."/>
            <person name="Nemec A."/>
            <person name="Walker B."/>
            <person name="Young S.K."/>
            <person name="Zeng Q."/>
            <person name="Gargeya S."/>
            <person name="Fitzgerald M."/>
            <person name="Haas B."/>
            <person name="Abouelleil A."/>
            <person name="Alvarado L."/>
            <person name="Arachchi H.M."/>
            <person name="Berlin A.M."/>
            <person name="Chapman S.B."/>
            <person name="Dewar J."/>
            <person name="Goldberg J."/>
            <person name="Griggs A."/>
            <person name="Gujja S."/>
            <person name="Hansen M."/>
            <person name="Howarth C."/>
            <person name="Imamovic A."/>
            <person name="Larimer J."/>
            <person name="McCowan C."/>
            <person name="Murphy C."/>
            <person name="Neiman D."/>
            <person name="Pearson M."/>
            <person name="Priest M."/>
            <person name="Roberts A."/>
            <person name="Saif S."/>
            <person name="Shea T."/>
            <person name="Sisk P."/>
            <person name="Sykes S."/>
            <person name="Wortman J."/>
            <person name="Nusbaum C."/>
            <person name="Birren B."/>
        </authorList>
    </citation>
    <scope>NUCLEOTIDE SEQUENCE [LARGE SCALE GENOMIC DNA]</scope>
    <source>
        <strain evidence="2 3">NIPH 1859</strain>
    </source>
</reference>
<dbReference type="EMBL" id="APRZ01000011">
    <property type="protein sequence ID" value="ENX35257.1"/>
    <property type="molecule type" value="Genomic_DNA"/>
</dbReference>
<dbReference type="HOGENOM" id="CLU_093674_4_1_6"/>
<dbReference type="Pfam" id="PF05656">
    <property type="entry name" value="DUF805"/>
    <property type="match status" value="1"/>
</dbReference>
<dbReference type="Proteomes" id="UP000013009">
    <property type="component" value="Unassembled WGS sequence"/>
</dbReference>
<proteinExistence type="predicted"/>
<evidence type="ECO:0008006" key="4">
    <source>
        <dbReference type="Google" id="ProtNLM"/>
    </source>
</evidence>
<name>N9R7X5_9GAMM</name>
<feature type="transmembrane region" description="Helical" evidence="1">
    <location>
        <begin position="15"/>
        <end position="35"/>
    </location>
</feature>
<accession>N9R7X5</accession>
<dbReference type="AlphaFoldDB" id="N9R7X5"/>
<keyword evidence="1" id="KW-1133">Transmembrane helix</keyword>
<dbReference type="RefSeq" id="WP_005270899.1">
    <property type="nucleotide sequence ID" value="NZ_KB850194.1"/>
</dbReference>